<dbReference type="OrthoDB" id="5424209at2759"/>
<accession>A0A1Y2FI05</accession>
<keyword evidence="2" id="KW-1185">Reference proteome</keyword>
<dbReference type="RefSeq" id="XP_040725818.1">
    <property type="nucleotide sequence ID" value="XM_040870508.1"/>
</dbReference>
<gene>
    <name evidence="1" type="ORF">BCR37DRAFT_387087</name>
</gene>
<proteinExistence type="predicted"/>
<evidence type="ECO:0000313" key="1">
    <source>
        <dbReference type="EMBL" id="ORY83237.1"/>
    </source>
</evidence>
<dbReference type="SUPFAM" id="SSF50494">
    <property type="entry name" value="Trypsin-like serine proteases"/>
    <property type="match status" value="1"/>
</dbReference>
<comment type="caution">
    <text evidence="1">The sequence shown here is derived from an EMBL/GenBank/DDBJ whole genome shotgun (WGS) entry which is preliminary data.</text>
</comment>
<dbReference type="EMBL" id="MCFI01000008">
    <property type="protein sequence ID" value="ORY83237.1"/>
    <property type="molecule type" value="Genomic_DNA"/>
</dbReference>
<sequence>MMQNNRKRPQTAPARLTQRSITDFFVSNGRTSRAGLPKEGSLLSSQSSSAWNMSTFPVYDVVLRTLARSAEFEQAESAICTSILPIMRRLMKADASFTYAISLVDYKGQPSILIVVSEPNRVRGLLDSTYGGLPVVFLKGVVSTRASPADWTTASKNLTQQIGASISCAGDSHAGTLGLFVQQKSTKAVCALTCAHVAQPVPAVPSVPDSFQPCRIVCPADADLREMLAWLDTTIAKQETKLACCETDPPKWRATALCRKALADSRQQRATLLSRHDFGTVCAMNVHLPTPSNPFYSDCALVRVADAANVSIERNMIDFRNHVCDGFLDPETLTYRQMLVKIGRSTGLTKGRVNGYKFVASMHSPFGLAEEFWSFATWNEDCQASVSTSGDSGAAIFLDGESKAVGLLFGGVMVEVETQYGPRYVDLTLFQSIVVVATLLDIECLDA</sequence>
<dbReference type="GeneID" id="63787107"/>
<organism evidence="1 2">
    <name type="scientific">Protomyces lactucae-debilis</name>
    <dbReference type="NCBI Taxonomy" id="2754530"/>
    <lineage>
        <taxon>Eukaryota</taxon>
        <taxon>Fungi</taxon>
        <taxon>Dikarya</taxon>
        <taxon>Ascomycota</taxon>
        <taxon>Taphrinomycotina</taxon>
        <taxon>Taphrinomycetes</taxon>
        <taxon>Taphrinales</taxon>
        <taxon>Protomycetaceae</taxon>
        <taxon>Protomyces</taxon>
    </lineage>
</organism>
<dbReference type="Proteomes" id="UP000193685">
    <property type="component" value="Unassembled WGS sequence"/>
</dbReference>
<dbReference type="AlphaFoldDB" id="A0A1Y2FI05"/>
<dbReference type="InterPro" id="IPR009003">
    <property type="entry name" value="Peptidase_S1_PA"/>
</dbReference>
<name>A0A1Y2FI05_PROLT</name>
<protein>
    <submittedName>
        <fullName evidence="1">Uncharacterized protein</fullName>
    </submittedName>
</protein>
<evidence type="ECO:0000313" key="2">
    <source>
        <dbReference type="Proteomes" id="UP000193685"/>
    </source>
</evidence>
<reference evidence="1 2" key="1">
    <citation type="submission" date="2016-07" db="EMBL/GenBank/DDBJ databases">
        <title>Pervasive Adenine N6-methylation of Active Genes in Fungi.</title>
        <authorList>
            <consortium name="DOE Joint Genome Institute"/>
            <person name="Mondo S.J."/>
            <person name="Dannebaum R.O."/>
            <person name="Kuo R.C."/>
            <person name="Labutti K."/>
            <person name="Haridas S."/>
            <person name="Kuo A."/>
            <person name="Salamov A."/>
            <person name="Ahrendt S.R."/>
            <person name="Lipzen A."/>
            <person name="Sullivan W."/>
            <person name="Andreopoulos W.B."/>
            <person name="Clum A."/>
            <person name="Lindquist E."/>
            <person name="Daum C."/>
            <person name="Ramamoorthy G.K."/>
            <person name="Gryganskyi A."/>
            <person name="Culley D."/>
            <person name="Magnuson J.K."/>
            <person name="James T.Y."/>
            <person name="O'Malley M.A."/>
            <person name="Stajich J.E."/>
            <person name="Spatafora J.W."/>
            <person name="Visel A."/>
            <person name="Grigoriev I.V."/>
        </authorList>
    </citation>
    <scope>NUCLEOTIDE SEQUENCE [LARGE SCALE GENOMIC DNA]</scope>
    <source>
        <strain evidence="1 2">12-1054</strain>
    </source>
</reference>